<dbReference type="GO" id="GO:0030234">
    <property type="term" value="F:enzyme regulator activity"/>
    <property type="evidence" value="ECO:0007669"/>
    <property type="project" value="TreeGrafter"/>
</dbReference>
<protein>
    <submittedName>
        <fullName evidence="2">Acetolactate synthase</fullName>
    </submittedName>
</protein>
<dbReference type="EMBL" id="CCYA01000265">
    <property type="protein sequence ID" value="CEH17889.1"/>
    <property type="molecule type" value="Genomic_DNA"/>
</dbReference>
<organism evidence="2 3">
    <name type="scientific">Ceraceosorus bombacis</name>
    <dbReference type="NCBI Taxonomy" id="401625"/>
    <lineage>
        <taxon>Eukaryota</taxon>
        <taxon>Fungi</taxon>
        <taxon>Dikarya</taxon>
        <taxon>Basidiomycota</taxon>
        <taxon>Ustilaginomycotina</taxon>
        <taxon>Exobasidiomycetes</taxon>
        <taxon>Ceraceosorales</taxon>
        <taxon>Ceraceosoraceae</taxon>
        <taxon>Ceraceosorus</taxon>
    </lineage>
</organism>
<evidence type="ECO:0000313" key="3">
    <source>
        <dbReference type="Proteomes" id="UP000054845"/>
    </source>
</evidence>
<evidence type="ECO:0000313" key="2">
    <source>
        <dbReference type="EMBL" id="CEH17889.1"/>
    </source>
</evidence>
<feature type="region of interest" description="Disordered" evidence="1">
    <location>
        <begin position="33"/>
        <end position="112"/>
    </location>
</feature>
<feature type="compositionally biased region" description="Pro residues" evidence="1">
    <location>
        <begin position="102"/>
        <end position="112"/>
    </location>
</feature>
<name>A0A0P1BM29_9BASI</name>
<dbReference type="Proteomes" id="UP000054845">
    <property type="component" value="Unassembled WGS sequence"/>
</dbReference>
<evidence type="ECO:0000256" key="1">
    <source>
        <dbReference type="SAM" id="MobiDB-lite"/>
    </source>
</evidence>
<dbReference type="InterPro" id="IPR053050">
    <property type="entry name" value="ALS_regulatory_subunit"/>
</dbReference>
<dbReference type="PANTHER" id="PTHR31242:SF2">
    <property type="entry name" value="ACETOLACTATE SYNTHASE SMALL SUBUNIT, MITOCHONDRIAL"/>
    <property type="match status" value="1"/>
</dbReference>
<dbReference type="GO" id="GO:0042645">
    <property type="term" value="C:mitochondrial nucleoid"/>
    <property type="evidence" value="ECO:0007669"/>
    <property type="project" value="TreeGrafter"/>
</dbReference>
<reference evidence="2 3" key="1">
    <citation type="submission" date="2014-09" db="EMBL/GenBank/DDBJ databases">
        <authorList>
            <person name="Magalhaes I.L.F."/>
            <person name="Oliveira U."/>
            <person name="Santos F.R."/>
            <person name="Vidigal T.H.D.A."/>
            <person name="Brescovit A.D."/>
            <person name="Santos A.J."/>
        </authorList>
    </citation>
    <scope>NUCLEOTIDE SEQUENCE [LARGE SCALE GENOMIC DNA]</scope>
</reference>
<dbReference type="AlphaFoldDB" id="A0A0P1BM29"/>
<dbReference type="PANTHER" id="PTHR31242">
    <property type="entry name" value="ACETOLACTATE SYNTHASE SMALL SUBUNIT, MITOCHONDRIAL"/>
    <property type="match status" value="1"/>
</dbReference>
<dbReference type="GO" id="GO:0009082">
    <property type="term" value="P:branched-chain amino acid biosynthetic process"/>
    <property type="evidence" value="ECO:0007669"/>
    <property type="project" value="TreeGrafter"/>
</dbReference>
<dbReference type="STRING" id="401625.A0A0P1BM29"/>
<sequence>MAASRTAFQAGNSLNNVYCRPLSRRFSLSSFLSSGAQGASGGGRGAGASSPSSTDPNSPNHNASAALDYKLSHRLRKLPPLPSLEPPNLDAGEAVSNILYNTPPPSKQPFKR</sequence>
<proteinExistence type="predicted"/>
<feature type="compositionally biased region" description="Low complexity" evidence="1">
    <location>
        <begin position="47"/>
        <end position="62"/>
    </location>
</feature>
<accession>A0A0P1BM29</accession>
<keyword evidence="3" id="KW-1185">Reference proteome</keyword>
<dbReference type="GO" id="GO:0005948">
    <property type="term" value="C:acetolactate synthase complex"/>
    <property type="evidence" value="ECO:0007669"/>
    <property type="project" value="TreeGrafter"/>
</dbReference>